<feature type="domain" description="CusB-like beta-barrel" evidence="4">
    <location>
        <begin position="225"/>
        <end position="293"/>
    </location>
</feature>
<dbReference type="PANTHER" id="PTHR30469">
    <property type="entry name" value="MULTIDRUG RESISTANCE PROTEIN MDTA"/>
    <property type="match status" value="1"/>
</dbReference>
<evidence type="ECO:0000256" key="1">
    <source>
        <dbReference type="ARBA" id="ARBA00009477"/>
    </source>
</evidence>
<organism evidence="5 6">
    <name type="scientific">Actimicrobium antarcticum</name>
    <dbReference type="NCBI Taxonomy" id="1051899"/>
    <lineage>
        <taxon>Bacteria</taxon>
        <taxon>Pseudomonadati</taxon>
        <taxon>Pseudomonadota</taxon>
        <taxon>Betaproteobacteria</taxon>
        <taxon>Burkholderiales</taxon>
        <taxon>Oxalobacteraceae</taxon>
        <taxon>Actimicrobium</taxon>
    </lineage>
</organism>
<dbReference type="Gene3D" id="1.10.287.470">
    <property type="entry name" value="Helix hairpin bin"/>
    <property type="match status" value="1"/>
</dbReference>
<feature type="transmembrane region" description="Helical" evidence="2">
    <location>
        <begin position="13"/>
        <end position="32"/>
    </location>
</feature>
<dbReference type="Pfam" id="PF25954">
    <property type="entry name" value="Beta-barrel_RND_2"/>
    <property type="match status" value="1"/>
</dbReference>
<evidence type="ECO:0000313" key="5">
    <source>
        <dbReference type="EMBL" id="GAA4013240.1"/>
    </source>
</evidence>
<evidence type="ECO:0000256" key="2">
    <source>
        <dbReference type="SAM" id="Phobius"/>
    </source>
</evidence>
<dbReference type="Gene3D" id="2.40.420.20">
    <property type="match status" value="1"/>
</dbReference>
<keyword evidence="6" id="KW-1185">Reference proteome</keyword>
<feature type="domain" description="Multidrug resistance protein MdtA-like barrel-sandwich hybrid" evidence="3">
    <location>
        <begin position="77"/>
        <end position="218"/>
    </location>
</feature>
<accession>A0ABP7SL27</accession>
<proteinExistence type="inferred from homology"/>
<keyword evidence="2" id="KW-0472">Membrane</keyword>
<dbReference type="InterPro" id="IPR006143">
    <property type="entry name" value="RND_pump_MFP"/>
</dbReference>
<gene>
    <name evidence="5" type="primary">nolF</name>
    <name evidence="5" type="ORF">GCM10022212_03990</name>
</gene>
<dbReference type="Gene3D" id="2.40.50.100">
    <property type="match status" value="1"/>
</dbReference>
<dbReference type="Gene3D" id="2.40.30.170">
    <property type="match status" value="1"/>
</dbReference>
<keyword evidence="2" id="KW-0812">Transmembrane</keyword>
<dbReference type="Pfam" id="PF25917">
    <property type="entry name" value="BSH_RND"/>
    <property type="match status" value="1"/>
</dbReference>
<comment type="similarity">
    <text evidence="1">Belongs to the membrane fusion protein (MFP) (TC 8.A.1) family.</text>
</comment>
<dbReference type="NCBIfam" id="TIGR01730">
    <property type="entry name" value="RND_mfp"/>
    <property type="match status" value="1"/>
</dbReference>
<evidence type="ECO:0000313" key="6">
    <source>
        <dbReference type="Proteomes" id="UP001501353"/>
    </source>
</evidence>
<dbReference type="RefSeq" id="WP_344761549.1">
    <property type="nucleotide sequence ID" value="NZ_BAAAZE010000003.1"/>
</dbReference>
<sequence length="379" mass="39857">MQNNQPLPPSKRWMIPVAIVVVIAVAGGVMSMRPAPKPAETKDTPAVMELAAGDVIRVAARDLRVQLPVSGALNAQNQATVKSKVAGEVREAPIAEGIRVKRGDVVVRLDTADLTARLGAQDAALDDARARFALATKNRENNNELLKQKFISQNALDTAQNSVELAQAAVKSASAQRDIARRALDDAVVRSPIDGIISKRYVQAGEKAAPDMPLFVVVDLARLILEAQVPASEIPRVQAGQGVTFAVDGFGQRVFTGEVVRINPAAEAGSRAITVYVAVANPDNALRSGMYAKGGITLNKSTLVPAVPISALRQTDGVTTVFKIDGNKVVEQVVKLGLRNDDDGLVEVTDGLAIGTPVLAVKLDGIKAGSLVKLPASKG</sequence>
<protein>
    <submittedName>
        <fullName evidence="5">Nodulation protein NolF</fullName>
    </submittedName>
</protein>
<evidence type="ECO:0000259" key="4">
    <source>
        <dbReference type="Pfam" id="PF25954"/>
    </source>
</evidence>
<dbReference type="InterPro" id="IPR058625">
    <property type="entry name" value="MdtA-like_BSH"/>
</dbReference>
<dbReference type="Proteomes" id="UP001501353">
    <property type="component" value="Unassembled WGS sequence"/>
</dbReference>
<dbReference type="SUPFAM" id="SSF111369">
    <property type="entry name" value="HlyD-like secretion proteins"/>
    <property type="match status" value="1"/>
</dbReference>
<keyword evidence="2" id="KW-1133">Transmembrane helix</keyword>
<reference evidence="6" key="1">
    <citation type="journal article" date="2019" name="Int. J. Syst. Evol. Microbiol.">
        <title>The Global Catalogue of Microorganisms (GCM) 10K type strain sequencing project: providing services to taxonomists for standard genome sequencing and annotation.</title>
        <authorList>
            <consortium name="The Broad Institute Genomics Platform"/>
            <consortium name="The Broad Institute Genome Sequencing Center for Infectious Disease"/>
            <person name="Wu L."/>
            <person name="Ma J."/>
        </authorList>
    </citation>
    <scope>NUCLEOTIDE SEQUENCE [LARGE SCALE GENOMIC DNA]</scope>
    <source>
        <strain evidence="6">JCM 16673</strain>
    </source>
</reference>
<dbReference type="EMBL" id="BAAAZE010000003">
    <property type="protein sequence ID" value="GAA4013240.1"/>
    <property type="molecule type" value="Genomic_DNA"/>
</dbReference>
<dbReference type="InterPro" id="IPR058792">
    <property type="entry name" value="Beta-barrel_RND_2"/>
</dbReference>
<evidence type="ECO:0000259" key="3">
    <source>
        <dbReference type="Pfam" id="PF25917"/>
    </source>
</evidence>
<comment type="caution">
    <text evidence="5">The sequence shown here is derived from an EMBL/GenBank/DDBJ whole genome shotgun (WGS) entry which is preliminary data.</text>
</comment>
<name>A0ABP7SL27_9BURK</name>